<sequence length="52" mass="5894">MGILRLALSWGAAYFSLCIQHLSTYTTPKPQYKIPPIIDIPQFKIRCVEEAA</sequence>
<keyword evidence="1" id="KW-0732">Signal</keyword>
<dbReference type="AlphaFoldDB" id="A0A6V7UYJ4"/>
<comment type="caution">
    <text evidence="2">The sequence shown here is derived from an EMBL/GenBank/DDBJ whole genome shotgun (WGS) entry which is preliminary data.</text>
</comment>
<proteinExistence type="predicted"/>
<dbReference type="Proteomes" id="UP000580250">
    <property type="component" value="Unassembled WGS sequence"/>
</dbReference>
<organism evidence="2 3">
    <name type="scientific">Meloidogyne enterolobii</name>
    <name type="common">Root-knot nematode worm</name>
    <name type="synonym">Meloidogyne mayaguensis</name>
    <dbReference type="NCBI Taxonomy" id="390850"/>
    <lineage>
        <taxon>Eukaryota</taxon>
        <taxon>Metazoa</taxon>
        <taxon>Ecdysozoa</taxon>
        <taxon>Nematoda</taxon>
        <taxon>Chromadorea</taxon>
        <taxon>Rhabditida</taxon>
        <taxon>Tylenchina</taxon>
        <taxon>Tylenchomorpha</taxon>
        <taxon>Tylenchoidea</taxon>
        <taxon>Meloidogynidae</taxon>
        <taxon>Meloidogyninae</taxon>
        <taxon>Meloidogyne</taxon>
    </lineage>
</organism>
<gene>
    <name evidence="2" type="ORF">MENT_LOCUS18260</name>
</gene>
<reference evidence="2 3" key="1">
    <citation type="submission" date="2020-08" db="EMBL/GenBank/DDBJ databases">
        <authorList>
            <person name="Koutsovoulos G."/>
            <person name="Danchin GJ E."/>
        </authorList>
    </citation>
    <scope>NUCLEOTIDE SEQUENCE [LARGE SCALE GENOMIC DNA]</scope>
</reference>
<evidence type="ECO:0000313" key="3">
    <source>
        <dbReference type="Proteomes" id="UP000580250"/>
    </source>
</evidence>
<evidence type="ECO:0000256" key="1">
    <source>
        <dbReference type="SAM" id="SignalP"/>
    </source>
</evidence>
<accession>A0A6V7UYJ4</accession>
<evidence type="ECO:0000313" key="2">
    <source>
        <dbReference type="EMBL" id="CAD2166972.1"/>
    </source>
</evidence>
<protein>
    <submittedName>
        <fullName evidence="2">Uncharacterized protein</fullName>
    </submittedName>
</protein>
<name>A0A6V7UYJ4_MELEN</name>
<dbReference type="EMBL" id="CAJEWN010000122">
    <property type="protein sequence ID" value="CAD2166972.1"/>
    <property type="molecule type" value="Genomic_DNA"/>
</dbReference>
<feature type="chain" id="PRO_5027857216" evidence="1">
    <location>
        <begin position="19"/>
        <end position="52"/>
    </location>
</feature>
<feature type="signal peptide" evidence="1">
    <location>
        <begin position="1"/>
        <end position="18"/>
    </location>
</feature>